<evidence type="ECO:0000259" key="1">
    <source>
        <dbReference type="PROSITE" id="PS50995"/>
    </source>
</evidence>
<keyword evidence="2" id="KW-0238">DNA-binding</keyword>
<proteinExistence type="predicted"/>
<name>A0A1H6B6G5_9ACTN</name>
<dbReference type="Gene3D" id="1.10.10.10">
    <property type="entry name" value="Winged helix-like DNA-binding domain superfamily/Winged helix DNA-binding domain"/>
    <property type="match status" value="1"/>
</dbReference>
<dbReference type="GO" id="GO:0006950">
    <property type="term" value="P:response to stress"/>
    <property type="evidence" value="ECO:0007669"/>
    <property type="project" value="TreeGrafter"/>
</dbReference>
<dbReference type="Proteomes" id="UP000236754">
    <property type="component" value="Unassembled WGS sequence"/>
</dbReference>
<dbReference type="PANTHER" id="PTHR33164">
    <property type="entry name" value="TRANSCRIPTIONAL REGULATOR, MARR FAMILY"/>
    <property type="match status" value="1"/>
</dbReference>
<evidence type="ECO:0000313" key="2">
    <source>
        <dbReference type="EMBL" id="SEG56443.1"/>
    </source>
</evidence>
<accession>A0A1H6B6G5</accession>
<dbReference type="SMART" id="SM00347">
    <property type="entry name" value="HTH_MARR"/>
    <property type="match status" value="1"/>
</dbReference>
<dbReference type="InterPro" id="IPR036388">
    <property type="entry name" value="WH-like_DNA-bd_sf"/>
</dbReference>
<feature type="domain" description="HTH marR-type" evidence="1">
    <location>
        <begin position="10"/>
        <end position="142"/>
    </location>
</feature>
<protein>
    <submittedName>
        <fullName evidence="2">DNA-binding transcriptional regulator, MarR family</fullName>
    </submittedName>
</protein>
<reference evidence="2 3" key="1">
    <citation type="submission" date="2016-10" db="EMBL/GenBank/DDBJ databases">
        <authorList>
            <person name="de Groot N.N."/>
        </authorList>
    </citation>
    <scope>NUCLEOTIDE SEQUENCE [LARGE SCALE GENOMIC DNA]</scope>
    <source>
        <strain evidence="2 3">CGMCC 4.2023</strain>
    </source>
</reference>
<keyword evidence="3" id="KW-1185">Reference proteome</keyword>
<dbReference type="PANTHER" id="PTHR33164:SF43">
    <property type="entry name" value="HTH-TYPE TRANSCRIPTIONAL REPRESSOR YETL"/>
    <property type="match status" value="1"/>
</dbReference>
<gene>
    <name evidence="2" type="ORF">SAMN05216223_106277</name>
</gene>
<dbReference type="EMBL" id="FNVU01000006">
    <property type="protein sequence ID" value="SEG56443.1"/>
    <property type="molecule type" value="Genomic_DNA"/>
</dbReference>
<organism evidence="2 3">
    <name type="scientific">Actinacidiphila yanglinensis</name>
    <dbReference type="NCBI Taxonomy" id="310779"/>
    <lineage>
        <taxon>Bacteria</taxon>
        <taxon>Bacillati</taxon>
        <taxon>Actinomycetota</taxon>
        <taxon>Actinomycetes</taxon>
        <taxon>Kitasatosporales</taxon>
        <taxon>Streptomycetaceae</taxon>
        <taxon>Actinacidiphila</taxon>
    </lineage>
</organism>
<dbReference type="InterPro" id="IPR000835">
    <property type="entry name" value="HTH_MarR-typ"/>
</dbReference>
<evidence type="ECO:0000313" key="3">
    <source>
        <dbReference type="Proteomes" id="UP000236754"/>
    </source>
</evidence>
<dbReference type="PROSITE" id="PS50995">
    <property type="entry name" value="HTH_MARR_2"/>
    <property type="match status" value="1"/>
</dbReference>
<dbReference type="SUPFAM" id="SSF46785">
    <property type="entry name" value="Winged helix' DNA-binding domain"/>
    <property type="match status" value="1"/>
</dbReference>
<dbReference type="InterPro" id="IPR039422">
    <property type="entry name" value="MarR/SlyA-like"/>
</dbReference>
<dbReference type="GO" id="GO:0003677">
    <property type="term" value="F:DNA binding"/>
    <property type="evidence" value="ECO:0007669"/>
    <property type="project" value="UniProtKB-KW"/>
</dbReference>
<dbReference type="InterPro" id="IPR036390">
    <property type="entry name" value="WH_DNA-bd_sf"/>
</dbReference>
<dbReference type="Pfam" id="PF12802">
    <property type="entry name" value="MarR_2"/>
    <property type="match status" value="1"/>
</dbReference>
<dbReference type="AlphaFoldDB" id="A0A1H6B6G5"/>
<dbReference type="GO" id="GO:0003700">
    <property type="term" value="F:DNA-binding transcription factor activity"/>
    <property type="evidence" value="ECO:0007669"/>
    <property type="project" value="InterPro"/>
</dbReference>
<sequence>MDPDQDEVLRHRVGYVARRFNQAIRTRVDEGLRPLGLTASQYAVLAILDSFSGSTNAQLARALSVTPQTMTRILGGLVGSGLVERGTSTHHARVRPARLTASGRDLVTRAHSVVDAAEDLLFAPLSAEQRAQLLDHLWACAEASPRSAVFEGF</sequence>